<dbReference type="Gene3D" id="3.40.50.11960">
    <property type="match status" value="1"/>
</dbReference>
<comment type="caution">
    <text evidence="2">The sequence shown here is derived from an EMBL/GenBank/DDBJ whole genome shotgun (WGS) entry which is preliminary data.</text>
</comment>
<feature type="region of interest" description="Disordered" evidence="1">
    <location>
        <begin position="1"/>
        <end position="30"/>
    </location>
</feature>
<organism evidence="2 3">
    <name type="scientific">Cephalotrichum gorgonifer</name>
    <dbReference type="NCBI Taxonomy" id="2041049"/>
    <lineage>
        <taxon>Eukaryota</taxon>
        <taxon>Fungi</taxon>
        <taxon>Dikarya</taxon>
        <taxon>Ascomycota</taxon>
        <taxon>Pezizomycotina</taxon>
        <taxon>Sordariomycetes</taxon>
        <taxon>Hypocreomycetidae</taxon>
        <taxon>Microascales</taxon>
        <taxon>Microascaceae</taxon>
        <taxon>Cephalotrichum</taxon>
    </lineage>
</organism>
<keyword evidence="3" id="KW-1185">Reference proteome</keyword>
<dbReference type="EMBL" id="ONZQ02000022">
    <property type="protein sequence ID" value="SPO07597.1"/>
    <property type="molecule type" value="Genomic_DNA"/>
</dbReference>
<dbReference type="AlphaFoldDB" id="A0AAE8N7G0"/>
<dbReference type="Proteomes" id="UP001187682">
    <property type="component" value="Unassembled WGS sequence"/>
</dbReference>
<accession>A0AAE8N7G0</accession>
<evidence type="ECO:0000256" key="1">
    <source>
        <dbReference type="SAM" id="MobiDB-lite"/>
    </source>
</evidence>
<gene>
    <name evidence="2" type="ORF">DNG_10292</name>
</gene>
<sequence length="113" mass="12267">MIYEKSIRQRSLGNSPYAAPNPLRGSPHPPLSTRYYTSSLPVWLDLIEDPEDWPSTFLSPEAKEVLDVLGRLIVVFEMPTAGSPDAVEALIREVGRVVMDGLVATVGLGSDGS</sequence>
<name>A0AAE8N7G0_9PEZI</name>
<evidence type="ECO:0000313" key="3">
    <source>
        <dbReference type="Proteomes" id="UP001187682"/>
    </source>
</evidence>
<proteinExistence type="predicted"/>
<reference evidence="2" key="1">
    <citation type="submission" date="2018-03" db="EMBL/GenBank/DDBJ databases">
        <authorList>
            <person name="Guldener U."/>
        </authorList>
    </citation>
    <scope>NUCLEOTIDE SEQUENCE</scope>
</reference>
<protein>
    <submittedName>
        <fullName evidence="2">Uncharacterized protein</fullName>
    </submittedName>
</protein>
<evidence type="ECO:0000313" key="2">
    <source>
        <dbReference type="EMBL" id="SPO07597.1"/>
    </source>
</evidence>